<dbReference type="InterPro" id="IPR001387">
    <property type="entry name" value="Cro/C1-type_HTH"/>
</dbReference>
<accession>A0ABZ1YKC8</accession>
<name>A0ABZ1YKC8_9NOCA</name>
<dbReference type="SUPFAM" id="SSF47413">
    <property type="entry name" value="lambda repressor-like DNA-binding domains"/>
    <property type="match status" value="1"/>
</dbReference>
<dbReference type="CDD" id="cd00093">
    <property type="entry name" value="HTH_XRE"/>
    <property type="match status" value="1"/>
</dbReference>
<dbReference type="EMBL" id="CP109441">
    <property type="protein sequence ID" value="WUV43528.1"/>
    <property type="molecule type" value="Genomic_DNA"/>
</dbReference>
<organism evidence="1 2">
    <name type="scientific">Nocardia vinacea</name>
    <dbReference type="NCBI Taxonomy" id="96468"/>
    <lineage>
        <taxon>Bacteria</taxon>
        <taxon>Bacillati</taxon>
        <taxon>Actinomycetota</taxon>
        <taxon>Actinomycetes</taxon>
        <taxon>Mycobacteriales</taxon>
        <taxon>Nocardiaceae</taxon>
        <taxon>Nocardia</taxon>
    </lineage>
</organism>
<dbReference type="Proteomes" id="UP001432062">
    <property type="component" value="Chromosome"/>
</dbReference>
<gene>
    <name evidence="1" type="ORF">OG563_30460</name>
</gene>
<evidence type="ECO:0000313" key="2">
    <source>
        <dbReference type="Proteomes" id="UP001432062"/>
    </source>
</evidence>
<sequence length="252" mass="28430">MANERLRDALLRHGLDIDHVAEKTGVDQKTVERWITKGRTPYPRHRHTIASLVRETENYLWPDAVAPERRAQVAESEVLKVYPHRNLIPSELWARLLADVTERIDILVLAGLFLAEDPALAKTIRQKTREGASVRMLFGDPGAPEAIKRSGEERLATGTVPARIRNALALIEPLASIEGVEVRFHQTTLYNSIFRFDEEMIVNMHVYGSPGAHAPAMHLRQLPNGDLFETYMTSFEHVWVNATPADFNGSPE</sequence>
<dbReference type="Gene3D" id="1.10.260.40">
    <property type="entry name" value="lambda repressor-like DNA-binding domains"/>
    <property type="match status" value="1"/>
</dbReference>
<dbReference type="RefSeq" id="WP_329405956.1">
    <property type="nucleotide sequence ID" value="NZ_CP109441.1"/>
</dbReference>
<keyword evidence="2" id="KW-1185">Reference proteome</keyword>
<dbReference type="InterPro" id="IPR010982">
    <property type="entry name" value="Lambda_DNA-bd_dom_sf"/>
</dbReference>
<evidence type="ECO:0000313" key="1">
    <source>
        <dbReference type="EMBL" id="WUV43528.1"/>
    </source>
</evidence>
<proteinExistence type="predicted"/>
<protein>
    <submittedName>
        <fullName evidence="1">Helix-turn-helix domain-containing protein</fullName>
    </submittedName>
</protein>
<reference evidence="1" key="1">
    <citation type="submission" date="2022-10" db="EMBL/GenBank/DDBJ databases">
        <title>The complete genomes of actinobacterial strains from the NBC collection.</title>
        <authorList>
            <person name="Joergensen T.S."/>
            <person name="Alvarez Arevalo M."/>
            <person name="Sterndorff E.B."/>
            <person name="Faurdal D."/>
            <person name="Vuksanovic O."/>
            <person name="Mourched A.-S."/>
            <person name="Charusanti P."/>
            <person name="Shaw S."/>
            <person name="Blin K."/>
            <person name="Weber T."/>
        </authorList>
    </citation>
    <scope>NUCLEOTIDE SEQUENCE</scope>
    <source>
        <strain evidence="1">NBC_01482</strain>
    </source>
</reference>